<dbReference type="InterPro" id="IPR019786">
    <property type="entry name" value="Zinc_finger_PHD-type_CS"/>
</dbReference>
<dbReference type="SMART" id="SM00249">
    <property type="entry name" value="PHD"/>
    <property type="match status" value="2"/>
</dbReference>
<dbReference type="Pfam" id="PF00628">
    <property type="entry name" value="PHD"/>
    <property type="match status" value="2"/>
</dbReference>
<evidence type="ECO:0000256" key="5">
    <source>
        <dbReference type="SAM" id="MobiDB-lite"/>
    </source>
</evidence>
<dbReference type="Gene3D" id="4.10.60.10">
    <property type="entry name" value="Zinc finger, CCHC-type"/>
    <property type="match status" value="1"/>
</dbReference>
<dbReference type="EMBL" id="JBJQOH010000004">
    <property type="protein sequence ID" value="KAL3688297.1"/>
    <property type="molecule type" value="Genomic_DNA"/>
</dbReference>
<gene>
    <name evidence="7" type="ORF">R1sor_014606</name>
</gene>
<evidence type="ECO:0000256" key="1">
    <source>
        <dbReference type="ARBA" id="ARBA00022723"/>
    </source>
</evidence>
<dbReference type="InterPro" id="IPR019787">
    <property type="entry name" value="Znf_PHD-finger"/>
</dbReference>
<evidence type="ECO:0000259" key="6">
    <source>
        <dbReference type="PROSITE" id="PS50016"/>
    </source>
</evidence>
<dbReference type="InterPro" id="IPR001965">
    <property type="entry name" value="Znf_PHD"/>
</dbReference>
<comment type="caution">
    <text evidence="7">The sequence shown here is derived from an EMBL/GenBank/DDBJ whole genome shotgun (WGS) entry which is preliminary data.</text>
</comment>
<dbReference type="PANTHER" id="PTHR24102:SF28">
    <property type="entry name" value="PHD-TYPE DOMAIN-CONTAINING PROTEIN"/>
    <property type="match status" value="1"/>
</dbReference>
<dbReference type="SUPFAM" id="SSF54160">
    <property type="entry name" value="Chromo domain-like"/>
    <property type="match status" value="1"/>
</dbReference>
<dbReference type="PROSITE" id="PS01359">
    <property type="entry name" value="ZF_PHD_1"/>
    <property type="match status" value="2"/>
</dbReference>
<dbReference type="InterPro" id="IPR013083">
    <property type="entry name" value="Znf_RING/FYVE/PHD"/>
</dbReference>
<feature type="region of interest" description="Disordered" evidence="5">
    <location>
        <begin position="1"/>
        <end position="52"/>
    </location>
</feature>
<evidence type="ECO:0000256" key="4">
    <source>
        <dbReference type="PROSITE-ProRule" id="PRU00146"/>
    </source>
</evidence>
<keyword evidence="2 4" id="KW-0863">Zinc-finger</keyword>
<dbReference type="InterPro" id="IPR001878">
    <property type="entry name" value="Znf_CCHC"/>
</dbReference>
<dbReference type="Gene3D" id="3.30.40.10">
    <property type="entry name" value="Zinc/RING finger domain, C3HC4 (zinc finger)"/>
    <property type="match status" value="2"/>
</dbReference>
<dbReference type="Proteomes" id="UP001633002">
    <property type="component" value="Unassembled WGS sequence"/>
</dbReference>
<dbReference type="SUPFAM" id="SSF57903">
    <property type="entry name" value="FYVE/PHD zinc finger"/>
    <property type="match status" value="2"/>
</dbReference>
<evidence type="ECO:0000313" key="7">
    <source>
        <dbReference type="EMBL" id="KAL3688297.1"/>
    </source>
</evidence>
<dbReference type="Gene3D" id="2.40.50.40">
    <property type="match status" value="1"/>
</dbReference>
<protein>
    <recommendedName>
        <fullName evidence="6">PHD-type domain-containing protein</fullName>
    </recommendedName>
</protein>
<evidence type="ECO:0000313" key="8">
    <source>
        <dbReference type="Proteomes" id="UP001633002"/>
    </source>
</evidence>
<dbReference type="InterPro" id="IPR011011">
    <property type="entry name" value="Znf_FYVE_PHD"/>
</dbReference>
<feature type="region of interest" description="Disordered" evidence="5">
    <location>
        <begin position="628"/>
        <end position="723"/>
    </location>
</feature>
<organism evidence="7 8">
    <name type="scientific">Riccia sorocarpa</name>
    <dbReference type="NCBI Taxonomy" id="122646"/>
    <lineage>
        <taxon>Eukaryota</taxon>
        <taxon>Viridiplantae</taxon>
        <taxon>Streptophyta</taxon>
        <taxon>Embryophyta</taxon>
        <taxon>Marchantiophyta</taxon>
        <taxon>Marchantiopsida</taxon>
        <taxon>Marchantiidae</taxon>
        <taxon>Marchantiales</taxon>
        <taxon>Ricciaceae</taxon>
        <taxon>Riccia</taxon>
    </lineage>
</organism>
<feature type="compositionally biased region" description="Basic and acidic residues" evidence="5">
    <location>
        <begin position="529"/>
        <end position="542"/>
    </location>
</feature>
<feature type="region of interest" description="Disordered" evidence="5">
    <location>
        <begin position="473"/>
        <end position="563"/>
    </location>
</feature>
<feature type="compositionally biased region" description="Basic and acidic residues" evidence="5">
    <location>
        <begin position="639"/>
        <end position="648"/>
    </location>
</feature>
<sequence>MITKQLTGASEHESSKVETLGSPTKKNGSPTVNPSNSSERDPARKSGPRGKTTGDDGYYSECFVCDGGGDLLCCENCPRVYHWECLSPPLTRTPPGKWLCPCCNETAGATKGIVHTQDSKPRNKSTPLVGESSAHFITGQKLKGSKRWEIFQRGEITPDMEIKELKKRKRDEDTEKPREMVNLKLSKPCRQCGSRIHSTRECPELLGLKTPPVSTTEMLVPERKDMVPSKPCIQCGSRIHSTRECPELLGLKTPPVSTTEMLVPERKDMVPSKPCIQCGSRIHSTRECAELLGLKTPPVFTTKMLVPERKDMVPSKPCIQCGSRIHSTRECAELLGLKTPPVSTTKMLVPERKDMVPSRHSKLKAGKCDVCQQDGYVILCDLCPRGYHKGCLKPPRKRAPKGAWACPKCRPSKDIKEPLKTREAREAWAATNGANAVKAVKPVKEKEAIVEERPPEPVLPSPTMLEVERIPGCGVTQGSDATRTKHKKTDVNGNSSEPVTEAESDQLSEGKSGKRHKIETRLPVSVSEEAERERRIQEKTESRLQVAEPKTVAGAQGNCSNDNDWVGVSAEANGDRVAAELSTASILDVDLEKVIPNEVSSAAEKGLPERETVRLGVAVANKCSSPTQVRPECSVVEASRAKQEEVEQGKLSAEESGGESEQIHAISTDNDASCESKGLERASGMNRSAPAELQTELVDADYPGTESPRKPKSPSAHLQWTEEQDPCDFPVKWVGKAHIHNEWVSEERQIAKRKLDNYESKY</sequence>
<evidence type="ECO:0000256" key="3">
    <source>
        <dbReference type="ARBA" id="ARBA00022833"/>
    </source>
</evidence>
<dbReference type="CDD" id="cd15532">
    <property type="entry name" value="PHD2_CHD_II"/>
    <property type="match status" value="1"/>
</dbReference>
<feature type="domain" description="PHD-type" evidence="6">
    <location>
        <begin position="365"/>
        <end position="412"/>
    </location>
</feature>
<dbReference type="SMART" id="SM00343">
    <property type="entry name" value="ZnF_C2HC"/>
    <property type="match status" value="4"/>
</dbReference>
<dbReference type="GO" id="GO:0008270">
    <property type="term" value="F:zinc ion binding"/>
    <property type="evidence" value="ECO:0007669"/>
    <property type="project" value="UniProtKB-KW"/>
</dbReference>
<keyword evidence="8" id="KW-1185">Reference proteome</keyword>
<name>A0ABD3HCG7_9MARC</name>
<proteinExistence type="predicted"/>
<keyword evidence="1" id="KW-0479">Metal-binding</keyword>
<reference evidence="7 8" key="1">
    <citation type="submission" date="2024-09" db="EMBL/GenBank/DDBJ databases">
        <title>Chromosome-scale assembly of Riccia sorocarpa.</title>
        <authorList>
            <person name="Paukszto L."/>
        </authorList>
    </citation>
    <scope>NUCLEOTIDE SEQUENCE [LARGE SCALE GENOMIC DNA]</scope>
    <source>
        <strain evidence="7">LP-2024</strain>
        <tissue evidence="7">Aerial parts of the thallus</tissue>
    </source>
</reference>
<feature type="region of interest" description="Disordered" evidence="5">
    <location>
        <begin position="448"/>
        <end position="467"/>
    </location>
</feature>
<dbReference type="InterPro" id="IPR016197">
    <property type="entry name" value="Chromo-like_dom_sf"/>
</dbReference>
<evidence type="ECO:0000256" key="2">
    <source>
        <dbReference type="ARBA" id="ARBA00022771"/>
    </source>
</evidence>
<dbReference type="AlphaFoldDB" id="A0ABD3HCG7"/>
<feature type="domain" description="PHD-type" evidence="6">
    <location>
        <begin position="59"/>
        <end position="106"/>
    </location>
</feature>
<keyword evidence="3" id="KW-0862">Zinc</keyword>
<dbReference type="PROSITE" id="PS50016">
    <property type="entry name" value="ZF_PHD_2"/>
    <property type="match status" value="2"/>
</dbReference>
<dbReference type="PANTHER" id="PTHR24102">
    <property type="entry name" value="PHD FINGER PROTEIN"/>
    <property type="match status" value="1"/>
</dbReference>
<accession>A0ABD3HCG7</accession>
<feature type="compositionally biased region" description="Polar residues" evidence="5">
    <location>
        <begin position="21"/>
        <end position="37"/>
    </location>
</feature>